<evidence type="ECO:0000313" key="4">
    <source>
        <dbReference type="EMBL" id="QJH93913.1"/>
    </source>
</evidence>
<dbReference type="EMBL" id="MT145196">
    <property type="protein sequence ID" value="QJI05219.1"/>
    <property type="molecule type" value="Genomic_DNA"/>
</dbReference>
<accession>A0A6H1ZCR7</accession>
<gene>
    <name evidence="5" type="ORF">MM415A00138_0032</name>
    <name evidence="3" type="ORF">MM415B00361_0012</name>
    <name evidence="2" type="ORF">TM448A00273_0029</name>
    <name evidence="4" type="ORF">TM448B00155_0029</name>
</gene>
<reference evidence="2" key="1">
    <citation type="submission" date="2020-03" db="EMBL/GenBank/DDBJ databases">
        <title>The deep terrestrial virosphere.</title>
        <authorList>
            <person name="Holmfeldt K."/>
            <person name="Nilsson E."/>
            <person name="Simone D."/>
            <person name="Lopez-Fernandez M."/>
            <person name="Wu X."/>
            <person name="de Brujin I."/>
            <person name="Lundin D."/>
            <person name="Andersson A."/>
            <person name="Bertilsson S."/>
            <person name="Dopson M."/>
        </authorList>
    </citation>
    <scope>NUCLEOTIDE SEQUENCE</scope>
    <source>
        <strain evidence="5">MM415A00138</strain>
        <strain evidence="3">MM415B00361</strain>
        <strain evidence="2">TM448A00273</strain>
        <strain evidence="4">TM448B00155</strain>
    </source>
</reference>
<feature type="region of interest" description="Disordered" evidence="1">
    <location>
        <begin position="29"/>
        <end position="68"/>
    </location>
</feature>
<dbReference type="EMBL" id="MT141549">
    <property type="protein sequence ID" value="QJA66092.1"/>
    <property type="molecule type" value="Genomic_DNA"/>
</dbReference>
<dbReference type="EMBL" id="MT144593">
    <property type="protein sequence ID" value="QJH93913.1"/>
    <property type="molecule type" value="Genomic_DNA"/>
</dbReference>
<organism evidence="2">
    <name type="scientific">viral metagenome</name>
    <dbReference type="NCBI Taxonomy" id="1070528"/>
    <lineage>
        <taxon>unclassified sequences</taxon>
        <taxon>metagenomes</taxon>
        <taxon>organismal metagenomes</taxon>
    </lineage>
</organism>
<dbReference type="AlphaFoldDB" id="A0A6H1ZCR7"/>
<evidence type="ECO:0000313" key="5">
    <source>
        <dbReference type="EMBL" id="QJI05219.1"/>
    </source>
</evidence>
<dbReference type="EMBL" id="MT143995">
    <property type="protein sequence ID" value="QJA45703.1"/>
    <property type="molecule type" value="Genomic_DNA"/>
</dbReference>
<protein>
    <submittedName>
        <fullName evidence="2">Uncharacterized protein</fullName>
    </submittedName>
</protein>
<evidence type="ECO:0000313" key="2">
    <source>
        <dbReference type="EMBL" id="QJA45703.1"/>
    </source>
</evidence>
<evidence type="ECO:0000256" key="1">
    <source>
        <dbReference type="SAM" id="MobiDB-lite"/>
    </source>
</evidence>
<proteinExistence type="predicted"/>
<name>A0A6H1ZCR7_9ZZZZ</name>
<feature type="region of interest" description="Disordered" evidence="1">
    <location>
        <begin position="126"/>
        <end position="154"/>
    </location>
</feature>
<evidence type="ECO:0000313" key="3">
    <source>
        <dbReference type="EMBL" id="QJA66092.1"/>
    </source>
</evidence>
<feature type="compositionally biased region" description="Gly residues" evidence="1">
    <location>
        <begin position="136"/>
        <end position="146"/>
    </location>
</feature>
<feature type="compositionally biased region" description="Low complexity" evidence="1">
    <location>
        <begin position="49"/>
        <end position="68"/>
    </location>
</feature>
<sequence>MRSIGLTCLFLALIVCVGCQTPALLGGRDSPGTEGGSSTAAGGQGAGTIAGDQGQAQTPQTGTTGTATVNAKFASEGVDPGIGKLLIDVAREKDWTPDQLAAVFKSMNGAPENVAITFGDHSAWTATTGGNEQIGSTGGTGGGGGAARDQPRND</sequence>